<dbReference type="AlphaFoldDB" id="A0A1W2AXN0"/>
<name>A0A1W2AXN0_9HYPH</name>
<organism evidence="15 16">
    <name type="scientific">Fulvimarina manganoxydans</name>
    <dbReference type="NCBI Taxonomy" id="937218"/>
    <lineage>
        <taxon>Bacteria</taxon>
        <taxon>Pseudomonadati</taxon>
        <taxon>Pseudomonadota</taxon>
        <taxon>Alphaproteobacteria</taxon>
        <taxon>Hyphomicrobiales</taxon>
        <taxon>Aurantimonadaceae</taxon>
        <taxon>Fulvimarina</taxon>
    </lineage>
</organism>
<evidence type="ECO:0000256" key="3">
    <source>
        <dbReference type="ARBA" id="ARBA00009400"/>
    </source>
</evidence>
<evidence type="ECO:0000256" key="2">
    <source>
        <dbReference type="ARBA" id="ARBA00004893"/>
    </source>
</evidence>
<dbReference type="UniPathway" id="UPA00253">
    <property type="reaction ID" value="UER00331"/>
</dbReference>
<dbReference type="PIRSF" id="PIRSF006250">
    <property type="entry name" value="NadC_ModD"/>
    <property type="match status" value="1"/>
</dbReference>
<evidence type="ECO:0000259" key="14">
    <source>
        <dbReference type="Pfam" id="PF02749"/>
    </source>
</evidence>
<dbReference type="GO" id="GO:0005737">
    <property type="term" value="C:cytoplasm"/>
    <property type="evidence" value="ECO:0007669"/>
    <property type="project" value="TreeGrafter"/>
</dbReference>
<evidence type="ECO:0000313" key="15">
    <source>
        <dbReference type="EMBL" id="SMC65507.1"/>
    </source>
</evidence>
<evidence type="ECO:0000256" key="8">
    <source>
        <dbReference type="ARBA" id="ARBA00022679"/>
    </source>
</evidence>
<dbReference type="GO" id="GO:0009435">
    <property type="term" value="P:NAD+ biosynthetic process"/>
    <property type="evidence" value="ECO:0007669"/>
    <property type="project" value="UniProtKB-UniPathway"/>
</dbReference>
<dbReference type="FunFam" id="3.20.20.70:FF:000030">
    <property type="entry name" value="Nicotinate-nucleotide pyrophosphorylase, carboxylating"/>
    <property type="match status" value="1"/>
</dbReference>
<dbReference type="Pfam" id="PF01729">
    <property type="entry name" value="QRPTase_C"/>
    <property type="match status" value="1"/>
</dbReference>
<dbReference type="EC" id="2.4.2.19" evidence="5"/>
<accession>A0A1W2AXN0</accession>
<reference evidence="15 16" key="1">
    <citation type="submission" date="2017-04" db="EMBL/GenBank/DDBJ databases">
        <authorList>
            <person name="Afonso C.L."/>
            <person name="Miller P.J."/>
            <person name="Scott M.A."/>
            <person name="Spackman E."/>
            <person name="Goraichik I."/>
            <person name="Dimitrov K.M."/>
            <person name="Suarez D.L."/>
            <person name="Swayne D.E."/>
        </authorList>
    </citation>
    <scope>NUCLEOTIDE SEQUENCE [LARGE SCALE GENOMIC DNA]</scope>
    <source>
        <strain evidence="15 16">CGMCC 1.10972</strain>
    </source>
</reference>
<dbReference type="CDD" id="cd01572">
    <property type="entry name" value="QPRTase"/>
    <property type="match status" value="1"/>
</dbReference>
<feature type="domain" description="Quinolinate phosphoribosyl transferase C-terminal" evidence="13">
    <location>
        <begin position="152"/>
        <end position="318"/>
    </location>
</feature>
<dbReference type="InterPro" id="IPR004393">
    <property type="entry name" value="NadC"/>
</dbReference>
<dbReference type="InterPro" id="IPR027277">
    <property type="entry name" value="NadC/ModD"/>
</dbReference>
<dbReference type="GO" id="GO:0034213">
    <property type="term" value="P:quinolinate catabolic process"/>
    <property type="evidence" value="ECO:0007669"/>
    <property type="project" value="TreeGrafter"/>
</dbReference>
<evidence type="ECO:0000256" key="9">
    <source>
        <dbReference type="ARBA" id="ARBA00033102"/>
    </source>
</evidence>
<sequence>MPLCLELRAATLMLFERETPRMKDFDDPMTLLSDAGRNAPSPLPRLLIEPIVRAALEEDLGRRGDVTSEAVIPVEALMRGQIAARQAGRLAGIEVARLAFELVDPEIRTEIVKADGAAFAPGDAVLRIEGPARSILTAERVALNMACHLSGVASATAELVAIAKASGHADIVCTRKTTPGLRGLEKHAVRCGGGGNHRFGLDDAILIKDNHIAVAGSITAALERAKSFAGHMLKIEIEVDTLAQLEEALVIGVDAVLLDNMGPDLLHEAVAMVGGRATTEASGRISKETVGPIAASGVDLISVGWITHSAPIVDLGLDEVA</sequence>
<dbReference type="GO" id="GO:0004514">
    <property type="term" value="F:nicotinate-nucleotide diphosphorylase (carboxylating) activity"/>
    <property type="evidence" value="ECO:0007669"/>
    <property type="project" value="UniProtKB-EC"/>
</dbReference>
<keyword evidence="8 12" id="KW-0808">Transferase</keyword>
<dbReference type="PANTHER" id="PTHR32179">
    <property type="entry name" value="NICOTINATE-NUCLEOTIDE PYROPHOSPHORYLASE [CARBOXYLATING]"/>
    <property type="match status" value="1"/>
</dbReference>
<evidence type="ECO:0000256" key="1">
    <source>
        <dbReference type="ARBA" id="ARBA00003237"/>
    </source>
</evidence>
<proteinExistence type="inferred from homology"/>
<evidence type="ECO:0000256" key="7">
    <source>
        <dbReference type="ARBA" id="ARBA00022676"/>
    </source>
</evidence>
<protein>
    <recommendedName>
        <fullName evidence="11">Probable nicotinate-nucleotide pyrophosphorylase [carboxylating]</fullName>
        <ecNumber evidence="5">2.4.2.19</ecNumber>
    </recommendedName>
    <alternativeName>
        <fullName evidence="9">Quinolinate phosphoribosyltransferase [decarboxylating]</fullName>
    </alternativeName>
</protein>
<evidence type="ECO:0000259" key="13">
    <source>
        <dbReference type="Pfam" id="PF01729"/>
    </source>
</evidence>
<dbReference type="PANTHER" id="PTHR32179:SF3">
    <property type="entry name" value="NICOTINATE-NUCLEOTIDE PYROPHOSPHORYLASE [CARBOXYLATING]"/>
    <property type="match status" value="1"/>
</dbReference>
<dbReference type="Proteomes" id="UP000192656">
    <property type="component" value="Unassembled WGS sequence"/>
</dbReference>
<dbReference type="Pfam" id="PF02749">
    <property type="entry name" value="QRPTase_N"/>
    <property type="match status" value="1"/>
</dbReference>
<comment type="function">
    <text evidence="1">Involved in the catabolism of quinolinic acid (QA).</text>
</comment>
<dbReference type="InterPro" id="IPR002638">
    <property type="entry name" value="Quinolinate_PRibosylTrfase_C"/>
</dbReference>
<dbReference type="NCBIfam" id="TIGR00078">
    <property type="entry name" value="nadC"/>
    <property type="match status" value="1"/>
</dbReference>
<dbReference type="FunFam" id="3.90.1170.20:FF:000001">
    <property type="entry name" value="Nicotinate-nucleotide diphosphorylase (Carboxylating)"/>
    <property type="match status" value="1"/>
</dbReference>
<dbReference type="InterPro" id="IPR022412">
    <property type="entry name" value="Quinolinate_PRibosylTrfase_N"/>
</dbReference>
<evidence type="ECO:0000256" key="12">
    <source>
        <dbReference type="PIRNR" id="PIRNR006250"/>
    </source>
</evidence>
<dbReference type="InterPro" id="IPR037128">
    <property type="entry name" value="Quinolinate_PRibosylTase_N_sf"/>
</dbReference>
<comment type="pathway">
    <text evidence="2">Cofactor biosynthesis; NAD(+) biosynthesis; nicotinate D-ribonucleotide from quinolinate: step 1/1.</text>
</comment>
<dbReference type="SUPFAM" id="SSF54675">
    <property type="entry name" value="Nicotinate/Quinolinate PRTase N-terminal domain-like"/>
    <property type="match status" value="1"/>
</dbReference>
<evidence type="ECO:0000256" key="10">
    <source>
        <dbReference type="ARBA" id="ARBA00047445"/>
    </source>
</evidence>
<dbReference type="InterPro" id="IPR036068">
    <property type="entry name" value="Nicotinate_pribotase-like_C"/>
</dbReference>
<comment type="catalytic activity">
    <reaction evidence="10">
        <text>nicotinate beta-D-ribonucleotide + CO2 + diphosphate = quinolinate + 5-phospho-alpha-D-ribose 1-diphosphate + 2 H(+)</text>
        <dbReference type="Rhea" id="RHEA:12733"/>
        <dbReference type="ChEBI" id="CHEBI:15378"/>
        <dbReference type="ChEBI" id="CHEBI:16526"/>
        <dbReference type="ChEBI" id="CHEBI:29959"/>
        <dbReference type="ChEBI" id="CHEBI:33019"/>
        <dbReference type="ChEBI" id="CHEBI:57502"/>
        <dbReference type="ChEBI" id="CHEBI:58017"/>
        <dbReference type="EC" id="2.4.2.19"/>
    </reaction>
</comment>
<evidence type="ECO:0000313" key="16">
    <source>
        <dbReference type="Proteomes" id="UP000192656"/>
    </source>
</evidence>
<dbReference type="Gene3D" id="3.20.20.70">
    <property type="entry name" value="Aldolase class I"/>
    <property type="match status" value="1"/>
</dbReference>
<dbReference type="InterPro" id="IPR013785">
    <property type="entry name" value="Aldolase_TIM"/>
</dbReference>
<evidence type="ECO:0000256" key="6">
    <source>
        <dbReference type="ARBA" id="ARBA00022642"/>
    </source>
</evidence>
<dbReference type="Gene3D" id="3.90.1170.20">
    <property type="entry name" value="Quinolinate phosphoribosyl transferase, N-terminal domain"/>
    <property type="match status" value="1"/>
</dbReference>
<evidence type="ECO:0000256" key="11">
    <source>
        <dbReference type="ARBA" id="ARBA00069173"/>
    </source>
</evidence>
<comment type="subunit">
    <text evidence="4">Hexamer formed by 3 homodimers.</text>
</comment>
<dbReference type="EMBL" id="FWXR01000005">
    <property type="protein sequence ID" value="SMC65507.1"/>
    <property type="molecule type" value="Genomic_DNA"/>
</dbReference>
<keyword evidence="16" id="KW-1185">Reference proteome</keyword>
<feature type="domain" description="Quinolinate phosphoribosyl transferase N-terminal" evidence="14">
    <location>
        <begin position="65"/>
        <end position="150"/>
    </location>
</feature>
<keyword evidence="6" id="KW-0662">Pyridine nucleotide biosynthesis</keyword>
<evidence type="ECO:0000256" key="4">
    <source>
        <dbReference type="ARBA" id="ARBA00011218"/>
    </source>
</evidence>
<dbReference type="SUPFAM" id="SSF51690">
    <property type="entry name" value="Nicotinate/Quinolinate PRTase C-terminal domain-like"/>
    <property type="match status" value="1"/>
</dbReference>
<evidence type="ECO:0000256" key="5">
    <source>
        <dbReference type="ARBA" id="ARBA00011944"/>
    </source>
</evidence>
<keyword evidence="7 12" id="KW-0328">Glycosyltransferase</keyword>
<gene>
    <name evidence="15" type="ORF">SAMN06297251_105162</name>
</gene>
<dbReference type="STRING" id="937218.SAMN06297251_105162"/>
<comment type="similarity">
    <text evidence="3 12">Belongs to the NadC/ModD family.</text>
</comment>